<dbReference type="GO" id="GO:0008170">
    <property type="term" value="F:N-methyltransferase activity"/>
    <property type="evidence" value="ECO:0007669"/>
    <property type="project" value="InterPro"/>
</dbReference>
<comment type="similarity">
    <text evidence="1">Belongs to the N(4)/N(6)-methyltransferase family.</text>
</comment>
<sequence length="271" mass="29879">MAIKSLDDNEPKLKNALPQQIFTKTALEPGVLKSVVDEINKIDPQKFNDHDLIGRVYESFLQAFSINADKEEGEFYTPHSIVELIASLIEPFDGTVYDPCCGSGGMFVQAAIFIEAHGGNTKAVNVYGQESEPATYRLAKMNLAIRGISYHLGDRAVSTFSDDQHKELKFDNTMANPLKKYAEYGGFETDPRWQGYGVPPTSNANYAWILHILNKLNVSCGIAGFLLANGALGDSDTQGIRKQLIESDKVEAIIVSPRNMFYSTDISSVTL</sequence>
<feature type="domain" description="DNA methylase adenine-specific" evidence="2">
    <location>
        <begin position="49"/>
        <end position="268"/>
    </location>
</feature>
<reference evidence="4 7" key="4">
    <citation type="submission" date="2023-08" db="EMBL/GenBank/DDBJ databases">
        <authorList>
            <person name="Du M."/>
            <person name="Liu C."/>
            <person name="Liu S.-J."/>
        </authorList>
    </citation>
    <scope>NUCLEOTIDE SEQUENCE [LARGE SCALE GENOMIC DNA]</scope>
    <source>
        <strain evidence="4 7">GS077</strain>
    </source>
</reference>
<dbReference type="GO" id="GO:0004519">
    <property type="term" value="F:endonuclease activity"/>
    <property type="evidence" value="ECO:0007669"/>
    <property type="project" value="UniProtKB-KW"/>
</dbReference>
<dbReference type="AlphaFoldDB" id="A0A3E5CV38"/>
<keyword evidence="3" id="KW-0489">Methyltransferase</keyword>
<dbReference type="GO" id="GO:0032259">
    <property type="term" value="P:methylation"/>
    <property type="evidence" value="ECO:0007669"/>
    <property type="project" value="UniProtKB-KW"/>
</dbReference>
<dbReference type="EMBL" id="JAPUAV010000011">
    <property type="protein sequence ID" value="MCZ2572773.1"/>
    <property type="molecule type" value="Genomic_DNA"/>
</dbReference>
<reference evidence="7" key="3">
    <citation type="submission" date="2023-07" db="EMBL/GenBank/DDBJ databases">
        <title>A gut symbiont ubiquitin homologue binds and inactivates peptidyl-prolyl isomerase to mediate the interbacterial arms race in the human gut.</title>
        <authorList>
            <person name="Jiang K."/>
            <person name="Li W."/>
            <person name="Tong M."/>
            <person name="Xu J."/>
            <person name="Chen Z."/>
            <person name="Yang Y."/>
            <person name="Zang Y."/>
            <person name="Jiao X."/>
            <person name="Liu C."/>
            <person name="Lim B."/>
            <person name="Jiang X."/>
            <person name="Wang J."/>
            <person name="Wu D."/>
            <person name="Wang M."/>
            <person name="Liu S.-J."/>
            <person name="Shao F."/>
            <person name="Gao X."/>
        </authorList>
    </citation>
    <scope>NUCLEOTIDE SEQUENCE [LARGE SCALE GENOMIC DNA]</scope>
    <source>
        <strain evidence="7">GS077</strain>
    </source>
</reference>
<dbReference type="InterPro" id="IPR003356">
    <property type="entry name" value="DNA_methylase_A-5"/>
</dbReference>
<dbReference type="PANTHER" id="PTHR42998">
    <property type="entry name" value="TYPE I RESTRICTION ENZYME HINDVIIP M PROTEIN-RELATED"/>
    <property type="match status" value="1"/>
</dbReference>
<reference evidence="5 6" key="1">
    <citation type="submission" date="2018-08" db="EMBL/GenBank/DDBJ databases">
        <title>A genome reference for cultivated species of the human gut microbiota.</title>
        <authorList>
            <person name="Zou Y."/>
            <person name="Xue W."/>
            <person name="Luo G."/>
        </authorList>
    </citation>
    <scope>NUCLEOTIDE SEQUENCE [LARGE SCALE GENOMIC DNA]</scope>
    <source>
        <strain evidence="5 6">OF01-1</strain>
    </source>
</reference>
<comment type="caution">
    <text evidence="5">The sequence shown here is derived from an EMBL/GenBank/DDBJ whole genome shotgun (WGS) entry which is preliminary data.</text>
</comment>
<dbReference type="InterPro" id="IPR029063">
    <property type="entry name" value="SAM-dependent_MTases_sf"/>
</dbReference>
<gene>
    <name evidence="4" type="ORF">BFGS077_002446</name>
    <name evidence="5" type="ORF">DXA27_03685</name>
    <name evidence="3" type="ORF">O1420_15400</name>
</gene>
<dbReference type="Pfam" id="PF02384">
    <property type="entry name" value="N6_Mtase"/>
    <property type="match status" value="1"/>
</dbReference>
<reference evidence="4" key="5">
    <citation type="submission" date="2024-03" db="EMBL/GenBank/DDBJ databases">
        <title>A gut symbiont ubiquitin homologue binds and inactivates peptidyl-prolyl isomerase to mediate the interbacterial arms race in the human gut.</title>
        <authorList>
            <person name="Jiang K."/>
            <person name="Li W."/>
            <person name="Tong M."/>
            <person name="Xu J."/>
            <person name="Chen Z."/>
            <person name="Yang Y."/>
            <person name="Zang Y."/>
            <person name="Jiao X."/>
            <person name="Liu C."/>
            <person name="Lim B."/>
            <person name="Jiang X."/>
            <person name="Wang J."/>
            <person name="Wu D."/>
            <person name="Wang M."/>
            <person name="Liu S.-J."/>
            <person name="Shao F."/>
            <person name="Gao X."/>
        </authorList>
    </citation>
    <scope>NUCLEOTIDE SEQUENCE</scope>
    <source>
        <strain evidence="4">GS077</strain>
    </source>
</reference>
<dbReference type="RefSeq" id="WP_005811424.1">
    <property type="nucleotide sequence ID" value="NZ_BAABYZ010000002.1"/>
</dbReference>
<evidence type="ECO:0000313" key="5">
    <source>
        <dbReference type="EMBL" id="RGY71384.1"/>
    </source>
</evidence>
<dbReference type="EMBL" id="QSDG01000002">
    <property type="protein sequence ID" value="RGY71384.1"/>
    <property type="molecule type" value="Genomic_DNA"/>
</dbReference>
<proteinExistence type="inferred from homology"/>
<dbReference type="PANTHER" id="PTHR42998:SF1">
    <property type="entry name" value="TYPE I RESTRICTION ENZYME HINDI METHYLASE SUBUNIT"/>
    <property type="match status" value="1"/>
</dbReference>
<evidence type="ECO:0000313" key="3">
    <source>
        <dbReference type="EMBL" id="MCZ2572773.1"/>
    </source>
</evidence>
<dbReference type="EMBL" id="JAVFHL010000001">
    <property type="protein sequence ID" value="MDT6977168.1"/>
    <property type="molecule type" value="Genomic_DNA"/>
</dbReference>
<keyword evidence="5" id="KW-0540">Nuclease</keyword>
<dbReference type="InterPro" id="IPR052916">
    <property type="entry name" value="Type-I_RE_MTase_Subunit"/>
</dbReference>
<evidence type="ECO:0000313" key="4">
    <source>
        <dbReference type="EMBL" id="MDT6977168.1"/>
    </source>
</evidence>
<keyword evidence="5" id="KW-0378">Hydrolase</keyword>
<evidence type="ECO:0000313" key="7">
    <source>
        <dbReference type="Proteomes" id="UP001258434"/>
    </source>
</evidence>
<name>A0A3E5CV38_BACFG</name>
<dbReference type="GO" id="GO:0003677">
    <property type="term" value="F:DNA binding"/>
    <property type="evidence" value="ECO:0007669"/>
    <property type="project" value="InterPro"/>
</dbReference>
<evidence type="ECO:0000313" key="6">
    <source>
        <dbReference type="Proteomes" id="UP000284614"/>
    </source>
</evidence>
<evidence type="ECO:0000259" key="2">
    <source>
        <dbReference type="Pfam" id="PF02384"/>
    </source>
</evidence>
<dbReference type="Proteomes" id="UP001078742">
    <property type="component" value="Unassembled WGS sequence"/>
</dbReference>
<evidence type="ECO:0000256" key="1">
    <source>
        <dbReference type="ARBA" id="ARBA00006594"/>
    </source>
</evidence>
<dbReference type="PRINTS" id="PR00507">
    <property type="entry name" value="N12N6MTFRASE"/>
</dbReference>
<dbReference type="Gene3D" id="3.40.50.150">
    <property type="entry name" value="Vaccinia Virus protein VP39"/>
    <property type="match status" value="1"/>
</dbReference>
<organism evidence="5 6">
    <name type="scientific">Bacteroides fragilis</name>
    <dbReference type="NCBI Taxonomy" id="817"/>
    <lineage>
        <taxon>Bacteria</taxon>
        <taxon>Pseudomonadati</taxon>
        <taxon>Bacteroidota</taxon>
        <taxon>Bacteroidia</taxon>
        <taxon>Bacteroidales</taxon>
        <taxon>Bacteroidaceae</taxon>
        <taxon>Bacteroides</taxon>
    </lineage>
</organism>
<dbReference type="SUPFAM" id="SSF53335">
    <property type="entry name" value="S-adenosyl-L-methionine-dependent methyltransferases"/>
    <property type="match status" value="1"/>
</dbReference>
<reference evidence="3" key="2">
    <citation type="submission" date="2022-12" db="EMBL/GenBank/DDBJ databases">
        <title>Development of a Multilocus Sequence Typing Scheme for Bacteroides fragilis Based on Whole Genome Sequencing Data and Clinical Application.</title>
        <authorList>
            <person name="Nielsen F.D."/>
            <person name="Justesen U.S."/>
        </authorList>
    </citation>
    <scope>NUCLEOTIDE SEQUENCE</scope>
    <source>
        <strain evidence="3">BF_BC_VIB_DK_2012_57</strain>
    </source>
</reference>
<dbReference type="Proteomes" id="UP000284614">
    <property type="component" value="Unassembled WGS sequence"/>
</dbReference>
<keyword evidence="3" id="KW-0808">Transferase</keyword>
<accession>A0A3E5CV38</accession>
<keyword evidence="5" id="KW-0255">Endonuclease</keyword>
<dbReference type="Proteomes" id="UP001258434">
    <property type="component" value="Unassembled WGS sequence"/>
</dbReference>
<protein>
    <submittedName>
        <fullName evidence="3">N-6 DNA methylase</fullName>
    </submittedName>
    <submittedName>
        <fullName evidence="5">Restriction endonuclease subunit M</fullName>
    </submittedName>
    <submittedName>
        <fullName evidence="4">SAM-dependent methyltransferase</fullName>
    </submittedName>
</protein>